<dbReference type="PANTHER" id="PTHR47055:SF3">
    <property type="entry name" value="PHORBOL-ESTER_DAG-TYPE DOMAIN-CONTAINING PROTEIN"/>
    <property type="match status" value="1"/>
</dbReference>
<protein>
    <recommendedName>
        <fullName evidence="1">PiggyBac transposable element-derived protein domain-containing protein</fullName>
    </recommendedName>
</protein>
<dbReference type="Pfam" id="PF13843">
    <property type="entry name" value="DDE_Tnp_1_7"/>
    <property type="match status" value="1"/>
</dbReference>
<comment type="caution">
    <text evidence="2">The sequence shown here is derived from an EMBL/GenBank/DDBJ whole genome shotgun (WGS) entry which is preliminary data.</text>
</comment>
<dbReference type="EMBL" id="JANEYF010000769">
    <property type="protein sequence ID" value="KAJ8968048.1"/>
    <property type="molecule type" value="Genomic_DNA"/>
</dbReference>
<evidence type="ECO:0000313" key="2">
    <source>
        <dbReference type="EMBL" id="KAJ8968048.1"/>
    </source>
</evidence>
<organism evidence="2 3">
    <name type="scientific">Rhamnusium bicolor</name>
    <dbReference type="NCBI Taxonomy" id="1586634"/>
    <lineage>
        <taxon>Eukaryota</taxon>
        <taxon>Metazoa</taxon>
        <taxon>Ecdysozoa</taxon>
        <taxon>Arthropoda</taxon>
        <taxon>Hexapoda</taxon>
        <taxon>Insecta</taxon>
        <taxon>Pterygota</taxon>
        <taxon>Neoptera</taxon>
        <taxon>Endopterygota</taxon>
        <taxon>Coleoptera</taxon>
        <taxon>Polyphaga</taxon>
        <taxon>Cucujiformia</taxon>
        <taxon>Chrysomeloidea</taxon>
        <taxon>Cerambycidae</taxon>
        <taxon>Lepturinae</taxon>
        <taxon>Rhagiini</taxon>
        <taxon>Rhamnusium</taxon>
    </lineage>
</organism>
<gene>
    <name evidence="2" type="ORF">NQ314_002482</name>
</gene>
<dbReference type="GO" id="GO:0043565">
    <property type="term" value="F:sequence-specific DNA binding"/>
    <property type="evidence" value="ECO:0007669"/>
    <property type="project" value="TreeGrafter"/>
</dbReference>
<evidence type="ECO:0000259" key="1">
    <source>
        <dbReference type="Pfam" id="PF13843"/>
    </source>
</evidence>
<reference evidence="2" key="1">
    <citation type="journal article" date="2023" name="Insect Mol. Biol.">
        <title>Genome sequencing provides insights into the evolution of gene families encoding plant cell wall-degrading enzymes in longhorned beetles.</title>
        <authorList>
            <person name="Shin N.R."/>
            <person name="Okamura Y."/>
            <person name="Kirsch R."/>
            <person name="Pauchet Y."/>
        </authorList>
    </citation>
    <scope>NUCLEOTIDE SEQUENCE</scope>
    <source>
        <strain evidence="2">RBIC_L_NR</strain>
    </source>
</reference>
<evidence type="ECO:0000313" key="3">
    <source>
        <dbReference type="Proteomes" id="UP001162156"/>
    </source>
</evidence>
<sequence>MIDEFSPDVSRLPLKFYFDNLFTGFNILHYLKQRGYDGTGTIRDNRIPKSCPLLAKNIFSKSQKRGDFISAIDKEDGIIIVKWLDNNAVSVASTCHGVTPLPK</sequence>
<dbReference type="InterPro" id="IPR052638">
    <property type="entry name" value="PiggyBac_TE-derived"/>
</dbReference>
<proteinExistence type="predicted"/>
<dbReference type="Proteomes" id="UP001162156">
    <property type="component" value="Unassembled WGS sequence"/>
</dbReference>
<dbReference type="AlphaFoldDB" id="A0AAV8ZSD9"/>
<name>A0AAV8ZSD9_9CUCU</name>
<feature type="domain" description="PiggyBac transposable element-derived protein" evidence="1">
    <location>
        <begin position="15"/>
        <end position="97"/>
    </location>
</feature>
<dbReference type="InterPro" id="IPR029526">
    <property type="entry name" value="PGBD"/>
</dbReference>
<dbReference type="PANTHER" id="PTHR47055">
    <property type="entry name" value="DDE_TNP_1_7 DOMAIN-CONTAINING PROTEIN"/>
    <property type="match status" value="1"/>
</dbReference>
<accession>A0AAV8ZSD9</accession>
<keyword evidence="3" id="KW-1185">Reference proteome</keyword>